<dbReference type="PANTHER" id="PTHR43344">
    <property type="entry name" value="PHOSPHOSERINE PHOSPHATASE"/>
    <property type="match status" value="1"/>
</dbReference>
<dbReference type="InterPro" id="IPR036412">
    <property type="entry name" value="HAD-like_sf"/>
</dbReference>
<keyword evidence="5" id="KW-0028">Amino-acid biosynthesis</keyword>
<evidence type="ECO:0000256" key="11">
    <source>
        <dbReference type="ARBA" id="ARBA00048523"/>
    </source>
</evidence>
<evidence type="ECO:0000256" key="10">
    <source>
        <dbReference type="ARBA" id="ARBA00048138"/>
    </source>
</evidence>
<evidence type="ECO:0000256" key="4">
    <source>
        <dbReference type="ARBA" id="ARBA00012640"/>
    </source>
</evidence>
<comment type="cofactor">
    <cofactor evidence="1">
        <name>Mg(2+)</name>
        <dbReference type="ChEBI" id="CHEBI:18420"/>
    </cofactor>
</comment>
<feature type="chain" id="PRO_5047171496" description="phosphoserine phosphatase" evidence="13">
    <location>
        <begin position="31"/>
        <end position="433"/>
    </location>
</feature>
<evidence type="ECO:0000256" key="1">
    <source>
        <dbReference type="ARBA" id="ARBA00001946"/>
    </source>
</evidence>
<keyword evidence="6" id="KW-0479">Metal-binding</keyword>
<evidence type="ECO:0000256" key="8">
    <source>
        <dbReference type="ARBA" id="ARBA00022842"/>
    </source>
</evidence>
<dbReference type="SUPFAM" id="SSF56784">
    <property type="entry name" value="HAD-like"/>
    <property type="match status" value="1"/>
</dbReference>
<comment type="catalytic activity">
    <reaction evidence="11">
        <text>O-phospho-D-serine + H2O = D-serine + phosphate</text>
        <dbReference type="Rhea" id="RHEA:24873"/>
        <dbReference type="ChEBI" id="CHEBI:15377"/>
        <dbReference type="ChEBI" id="CHEBI:35247"/>
        <dbReference type="ChEBI" id="CHEBI:43474"/>
        <dbReference type="ChEBI" id="CHEBI:58680"/>
        <dbReference type="EC" id="3.1.3.3"/>
    </reaction>
</comment>
<name>A0ABS1NEU1_9ACTN</name>
<comment type="similarity">
    <text evidence="3">Belongs to the HAD-like hydrolase superfamily. SerB family.</text>
</comment>
<dbReference type="InterPro" id="IPR050582">
    <property type="entry name" value="HAD-like_SerB"/>
</dbReference>
<evidence type="ECO:0000256" key="7">
    <source>
        <dbReference type="ARBA" id="ARBA00022801"/>
    </source>
</evidence>
<comment type="pathway">
    <text evidence="2">Amino-acid biosynthesis; L-serine biosynthesis; L-serine from 3-phospho-D-glycerate: step 3/3.</text>
</comment>
<protein>
    <recommendedName>
        <fullName evidence="4">phosphoserine phosphatase</fullName>
        <ecNumber evidence="4">3.1.3.3</ecNumber>
    </recommendedName>
</protein>
<dbReference type="Gene3D" id="3.40.50.1000">
    <property type="entry name" value="HAD superfamily/HAD-like"/>
    <property type="match status" value="2"/>
</dbReference>
<sequence>MLRQQALRPTMTCLAFALAATLSAPMTATARDTSASRTSRTECPQLSKDLPWYGNNRARLQRMIDERGICGQGSRAGSPRPVAAFDWDNTVVKNDISDATLAWMLKHDKILQPTSWRATNKWMTDAAHRALTRACGTSVPAGRPLPTSTDTDCTDEILDIYADEKTSAGDTAFSGVWNHRRTVPSYVWITQLFAGHTPEQLTAFARKARAENLAAPIGTEQTVGTHSWAGYVRYYEQQLDLIRTLRKAGFDVWVVSASAEPIVRAWAPGAGFPDDRVVGIRNVVKDGKLTTGVQGCGDVADNTGGDALTYMDGKRCWINKSIYGIKGAEAWRKQDPAHRIAFGAGDAETDVTFVNDATAGHLAINRNKTELMCRAYDNADRRWVVNPMFIEPKARQKTPYPCATKGHMNTDGVEGPLRRPDGSVVPDQEDRVY</sequence>
<dbReference type="Pfam" id="PF12710">
    <property type="entry name" value="HAD"/>
    <property type="match status" value="1"/>
</dbReference>
<keyword evidence="8" id="KW-0460">Magnesium</keyword>
<evidence type="ECO:0000256" key="13">
    <source>
        <dbReference type="SAM" id="SignalP"/>
    </source>
</evidence>
<dbReference type="EMBL" id="JAERRF010000009">
    <property type="protein sequence ID" value="MBL1098563.1"/>
    <property type="molecule type" value="Genomic_DNA"/>
</dbReference>
<gene>
    <name evidence="14" type="ORF">JK363_18235</name>
</gene>
<evidence type="ECO:0000313" key="14">
    <source>
        <dbReference type="EMBL" id="MBL1098563.1"/>
    </source>
</evidence>
<accession>A0ABS1NEU1</accession>
<evidence type="ECO:0000256" key="3">
    <source>
        <dbReference type="ARBA" id="ARBA00009184"/>
    </source>
</evidence>
<comment type="catalytic activity">
    <reaction evidence="10">
        <text>O-phospho-L-serine + H2O = L-serine + phosphate</text>
        <dbReference type="Rhea" id="RHEA:21208"/>
        <dbReference type="ChEBI" id="CHEBI:15377"/>
        <dbReference type="ChEBI" id="CHEBI:33384"/>
        <dbReference type="ChEBI" id="CHEBI:43474"/>
        <dbReference type="ChEBI" id="CHEBI:57524"/>
        <dbReference type="EC" id="3.1.3.3"/>
    </reaction>
</comment>
<organism evidence="14 15">
    <name type="scientific">Streptomyces coffeae</name>
    <dbReference type="NCBI Taxonomy" id="621382"/>
    <lineage>
        <taxon>Bacteria</taxon>
        <taxon>Bacillati</taxon>
        <taxon>Actinomycetota</taxon>
        <taxon>Actinomycetes</taxon>
        <taxon>Kitasatosporales</taxon>
        <taxon>Streptomycetaceae</taxon>
        <taxon>Streptomyces</taxon>
    </lineage>
</organism>
<keyword evidence="9" id="KW-0718">Serine biosynthesis</keyword>
<dbReference type="Proteomes" id="UP000634229">
    <property type="component" value="Unassembled WGS sequence"/>
</dbReference>
<dbReference type="InterPro" id="IPR023214">
    <property type="entry name" value="HAD_sf"/>
</dbReference>
<keyword evidence="15" id="KW-1185">Reference proteome</keyword>
<reference evidence="14 15" key="1">
    <citation type="submission" date="2021-01" db="EMBL/GenBank/DDBJ databases">
        <title>WGS of actinomycetes isolated from Thailand.</title>
        <authorList>
            <person name="Thawai C."/>
        </authorList>
    </citation>
    <scope>NUCLEOTIDE SEQUENCE [LARGE SCALE GENOMIC DNA]</scope>
    <source>
        <strain evidence="14 15">CA1R205</strain>
    </source>
</reference>
<keyword evidence="13" id="KW-0732">Signal</keyword>
<proteinExistence type="inferred from homology"/>
<evidence type="ECO:0000313" key="15">
    <source>
        <dbReference type="Proteomes" id="UP000634229"/>
    </source>
</evidence>
<comment type="caution">
    <text evidence="14">The sequence shown here is derived from an EMBL/GenBank/DDBJ whole genome shotgun (WGS) entry which is preliminary data.</text>
</comment>
<dbReference type="EC" id="3.1.3.3" evidence="4"/>
<evidence type="ECO:0000256" key="9">
    <source>
        <dbReference type="ARBA" id="ARBA00023299"/>
    </source>
</evidence>
<keyword evidence="7" id="KW-0378">Hydrolase</keyword>
<dbReference type="RefSeq" id="WP_201875962.1">
    <property type="nucleotide sequence ID" value="NZ_JAERRF010000009.1"/>
</dbReference>
<evidence type="ECO:0000256" key="6">
    <source>
        <dbReference type="ARBA" id="ARBA00022723"/>
    </source>
</evidence>
<evidence type="ECO:0000256" key="2">
    <source>
        <dbReference type="ARBA" id="ARBA00005135"/>
    </source>
</evidence>
<dbReference type="PANTHER" id="PTHR43344:SF2">
    <property type="entry name" value="PHOSPHOSERINE PHOSPHATASE"/>
    <property type="match status" value="1"/>
</dbReference>
<feature type="signal peptide" evidence="13">
    <location>
        <begin position="1"/>
        <end position="30"/>
    </location>
</feature>
<evidence type="ECO:0000256" key="12">
    <source>
        <dbReference type="SAM" id="MobiDB-lite"/>
    </source>
</evidence>
<feature type="region of interest" description="Disordered" evidence="12">
    <location>
        <begin position="400"/>
        <end position="433"/>
    </location>
</feature>
<evidence type="ECO:0000256" key="5">
    <source>
        <dbReference type="ARBA" id="ARBA00022605"/>
    </source>
</evidence>